<dbReference type="SMART" id="SM00597">
    <property type="entry name" value="ZnF_TTF"/>
    <property type="match status" value="1"/>
</dbReference>
<evidence type="ECO:0000256" key="1">
    <source>
        <dbReference type="SAM" id="MobiDB-lite"/>
    </source>
</evidence>
<feature type="compositionally biased region" description="Basic and acidic residues" evidence="1">
    <location>
        <begin position="20"/>
        <end position="33"/>
    </location>
</feature>
<evidence type="ECO:0000259" key="2">
    <source>
        <dbReference type="SMART" id="SM00597"/>
    </source>
</evidence>
<feature type="domain" description="TTF-type" evidence="2">
    <location>
        <begin position="72"/>
        <end position="156"/>
    </location>
</feature>
<name>A0A8D8H1G0_CULPI</name>
<protein>
    <submittedName>
        <fullName evidence="3">(northern house mosquito) hypothetical protein</fullName>
    </submittedName>
</protein>
<sequence length="170" mass="19087">MNSSKDSVRAEDGVEGSTVEDSHPDTEKSRICDPSDPAAGVRTDRHQFAAMVRKGPFQPSLSEYPITRFGGKKRAFRKAWYAVHDWLEYSIITDKTFCFVCRLFGKENSGKGGHSDPAFVSTGFQTGKRQHKLSRLMNGAISTSAARKHFLLSKHRKELMNSLMTKNQQC</sequence>
<proteinExistence type="predicted"/>
<dbReference type="InterPro" id="IPR006580">
    <property type="entry name" value="Znf_TTF"/>
</dbReference>
<feature type="region of interest" description="Disordered" evidence="1">
    <location>
        <begin position="1"/>
        <end position="40"/>
    </location>
</feature>
<dbReference type="EMBL" id="HBUE01299433">
    <property type="protein sequence ID" value="CAG6578127.1"/>
    <property type="molecule type" value="Transcribed_RNA"/>
</dbReference>
<dbReference type="EMBL" id="HBUE01193476">
    <property type="protein sequence ID" value="CAG6526415.1"/>
    <property type="molecule type" value="Transcribed_RNA"/>
</dbReference>
<accession>A0A8D8H1G0</accession>
<dbReference type="AlphaFoldDB" id="A0A8D8H1G0"/>
<evidence type="ECO:0000313" key="3">
    <source>
        <dbReference type="EMBL" id="CAG6526415.1"/>
    </source>
</evidence>
<feature type="compositionally biased region" description="Basic and acidic residues" evidence="1">
    <location>
        <begin position="1"/>
        <end position="12"/>
    </location>
</feature>
<organism evidence="3">
    <name type="scientific">Culex pipiens</name>
    <name type="common">House mosquito</name>
    <dbReference type="NCBI Taxonomy" id="7175"/>
    <lineage>
        <taxon>Eukaryota</taxon>
        <taxon>Metazoa</taxon>
        <taxon>Ecdysozoa</taxon>
        <taxon>Arthropoda</taxon>
        <taxon>Hexapoda</taxon>
        <taxon>Insecta</taxon>
        <taxon>Pterygota</taxon>
        <taxon>Neoptera</taxon>
        <taxon>Endopterygota</taxon>
        <taxon>Diptera</taxon>
        <taxon>Nematocera</taxon>
        <taxon>Culicoidea</taxon>
        <taxon>Culicidae</taxon>
        <taxon>Culicinae</taxon>
        <taxon>Culicini</taxon>
        <taxon>Culex</taxon>
        <taxon>Culex</taxon>
    </lineage>
</organism>
<reference evidence="3" key="1">
    <citation type="submission" date="2021-05" db="EMBL/GenBank/DDBJ databases">
        <authorList>
            <person name="Alioto T."/>
            <person name="Alioto T."/>
            <person name="Gomez Garrido J."/>
        </authorList>
    </citation>
    <scope>NUCLEOTIDE SEQUENCE</scope>
</reference>